<dbReference type="SUPFAM" id="SSF63829">
    <property type="entry name" value="Calcium-dependent phosphotriesterase"/>
    <property type="match status" value="1"/>
</dbReference>
<dbReference type="EMBL" id="JACJII010000001">
    <property type="protein sequence ID" value="MBA9001478.1"/>
    <property type="molecule type" value="Genomic_DNA"/>
</dbReference>
<evidence type="ECO:0000313" key="3">
    <source>
        <dbReference type="Proteomes" id="UP000539313"/>
    </source>
</evidence>
<keyword evidence="3" id="KW-1185">Reference proteome</keyword>
<dbReference type="NCBIfam" id="NF033206">
    <property type="entry name" value="ScyE_fam"/>
    <property type="match status" value="1"/>
</dbReference>
<evidence type="ECO:0000256" key="1">
    <source>
        <dbReference type="SAM" id="SignalP"/>
    </source>
</evidence>
<dbReference type="Proteomes" id="UP000539313">
    <property type="component" value="Unassembled WGS sequence"/>
</dbReference>
<dbReference type="Gene3D" id="2.120.10.30">
    <property type="entry name" value="TolB, C-terminal domain"/>
    <property type="match status" value="1"/>
</dbReference>
<comment type="caution">
    <text evidence="2">The sequence shown here is derived from an EMBL/GenBank/DDBJ whole genome shotgun (WGS) entry which is preliminary data.</text>
</comment>
<sequence>MSRSRKSSAMACLAAGGLTAALLPGQPGHAHTVQRSEVVAQGLNSPRGITVLDDGTVLVAESGTGGRGPCYLQRQKRVCFGNTGSIYRVRGHQKGRVLRGLPSISDAAGQEASGPVDVTASGDGYLILNGGGPGLLQRAALGPAARRVGTLYRVGRGGHDRGVIADLLAHEERLDPDWVTPRAHPDEPTVHSNPWRFTSAPRGGWLVTDSGGNDLVRADGHGRTFTEAIFPPNVVPGGAGQPARLADSVPTGVVRGRDGAYYVADLGGLLPRAARIWRIVPGHRPQVFASGLTALVDIAVDRRGDLIVLSLTSRFEPGGTSAPGALHRIDLRTRARTPIAADVRLTMPTGLAVGRRGELYVSNNGVGNGAGQLLRIRP</sequence>
<keyword evidence="1" id="KW-0732">Signal</keyword>
<evidence type="ECO:0000313" key="2">
    <source>
        <dbReference type="EMBL" id="MBA9001478.1"/>
    </source>
</evidence>
<reference evidence="2 3" key="1">
    <citation type="submission" date="2020-08" db="EMBL/GenBank/DDBJ databases">
        <title>Sequencing the genomes of 1000 actinobacteria strains.</title>
        <authorList>
            <person name="Klenk H.-P."/>
        </authorList>
    </citation>
    <scope>NUCLEOTIDE SEQUENCE [LARGE SCALE GENOMIC DNA]</scope>
    <source>
        <strain evidence="2 3">DSM 45823</strain>
    </source>
</reference>
<dbReference type="AlphaFoldDB" id="A0A7W3MTA5"/>
<feature type="chain" id="PRO_5038865471" description="ScyD/ScyE family protein" evidence="1">
    <location>
        <begin position="21"/>
        <end position="378"/>
    </location>
</feature>
<proteinExistence type="predicted"/>
<dbReference type="InterPro" id="IPR048031">
    <property type="entry name" value="ScyD/ScyE-like"/>
</dbReference>
<organism evidence="2 3">
    <name type="scientific">Thermomonospora cellulosilytica</name>
    <dbReference type="NCBI Taxonomy" id="1411118"/>
    <lineage>
        <taxon>Bacteria</taxon>
        <taxon>Bacillati</taxon>
        <taxon>Actinomycetota</taxon>
        <taxon>Actinomycetes</taxon>
        <taxon>Streptosporangiales</taxon>
        <taxon>Thermomonosporaceae</taxon>
        <taxon>Thermomonospora</taxon>
    </lineage>
</organism>
<gene>
    <name evidence="2" type="ORF">HNR21_000360</name>
</gene>
<protein>
    <recommendedName>
        <fullName evidence="4">ScyD/ScyE family protein</fullName>
    </recommendedName>
</protein>
<evidence type="ECO:0008006" key="4">
    <source>
        <dbReference type="Google" id="ProtNLM"/>
    </source>
</evidence>
<dbReference type="RefSeq" id="WP_182703761.1">
    <property type="nucleotide sequence ID" value="NZ_JACJII010000001.1"/>
</dbReference>
<feature type="signal peptide" evidence="1">
    <location>
        <begin position="1"/>
        <end position="20"/>
    </location>
</feature>
<dbReference type="InterPro" id="IPR011042">
    <property type="entry name" value="6-blade_b-propeller_TolB-like"/>
</dbReference>
<name>A0A7W3MTA5_9ACTN</name>
<accession>A0A7W3MTA5</accession>